<dbReference type="KEGG" id="aqt:FN924_02810"/>
<dbReference type="AlphaFoldDB" id="A0A516KCU0"/>
<evidence type="ECO:0000313" key="3">
    <source>
        <dbReference type="EMBL" id="QDP39218.1"/>
    </source>
</evidence>
<evidence type="ECO:0000256" key="1">
    <source>
        <dbReference type="SAM" id="Coils"/>
    </source>
</evidence>
<reference evidence="3 4" key="1">
    <citation type="submission" date="2019-07" db="EMBL/GenBank/DDBJ databases">
        <authorList>
            <person name="Li J."/>
        </authorList>
    </citation>
    <scope>NUCLEOTIDE SEQUENCE [LARGE SCALE GENOMIC DNA]</scope>
    <source>
        <strain evidence="3 4">TKL69</strain>
    </source>
</reference>
<keyword evidence="4" id="KW-1185">Reference proteome</keyword>
<sequence>MLYDLMIGTFAGVVSGVVVSFFISIVESQAQLKNDFSNEKQIYQRYIEMVRREVRYLIEAHQGNKYIENNKKDILDLLEEQPFTTTFTNKYLTETSLKHVRNAMKSLEELQNELHEEDIRIEKLVDISSKLSRVRINILMMKLKRTNKFLAFFIRLFNKLKER</sequence>
<protein>
    <submittedName>
        <fullName evidence="3">Uncharacterized protein</fullName>
    </submittedName>
</protein>
<evidence type="ECO:0000313" key="4">
    <source>
        <dbReference type="Proteomes" id="UP000315215"/>
    </source>
</evidence>
<proteinExistence type="predicted"/>
<keyword evidence="2" id="KW-0472">Membrane</keyword>
<dbReference type="RefSeq" id="WP_143891968.1">
    <property type="nucleotide sequence ID" value="NZ_CP041666.1"/>
</dbReference>
<keyword evidence="2" id="KW-0812">Transmembrane</keyword>
<evidence type="ECO:0000256" key="2">
    <source>
        <dbReference type="SAM" id="Phobius"/>
    </source>
</evidence>
<accession>A0A516KCU0</accession>
<dbReference type="EMBL" id="CP041666">
    <property type="protein sequence ID" value="QDP39218.1"/>
    <property type="molecule type" value="Genomic_DNA"/>
</dbReference>
<feature type="coiled-coil region" evidence="1">
    <location>
        <begin position="97"/>
        <end position="127"/>
    </location>
</feature>
<keyword evidence="2" id="KW-1133">Transmembrane helix</keyword>
<organism evidence="3 4">
    <name type="scientific">Radiobacillus deserti</name>
    <dbReference type="NCBI Taxonomy" id="2594883"/>
    <lineage>
        <taxon>Bacteria</taxon>
        <taxon>Bacillati</taxon>
        <taxon>Bacillota</taxon>
        <taxon>Bacilli</taxon>
        <taxon>Bacillales</taxon>
        <taxon>Bacillaceae</taxon>
        <taxon>Radiobacillus</taxon>
    </lineage>
</organism>
<gene>
    <name evidence="3" type="ORF">FN924_02810</name>
</gene>
<keyword evidence="1" id="KW-0175">Coiled coil</keyword>
<name>A0A516KCU0_9BACI</name>
<feature type="transmembrane region" description="Helical" evidence="2">
    <location>
        <begin position="6"/>
        <end position="26"/>
    </location>
</feature>
<dbReference type="Proteomes" id="UP000315215">
    <property type="component" value="Chromosome"/>
</dbReference>